<reference evidence="2" key="1">
    <citation type="journal article" date="2019" name="Nat. Commun.">
        <title>The genome of broomcorn millet.</title>
        <authorList>
            <person name="Zou C."/>
            <person name="Miki D."/>
            <person name="Li D."/>
            <person name="Tang Q."/>
            <person name="Xiao L."/>
            <person name="Rajput S."/>
            <person name="Deng P."/>
            <person name="Jia W."/>
            <person name="Huang R."/>
            <person name="Zhang M."/>
            <person name="Sun Y."/>
            <person name="Hu J."/>
            <person name="Fu X."/>
            <person name="Schnable P.S."/>
            <person name="Li F."/>
            <person name="Zhang H."/>
            <person name="Feng B."/>
            <person name="Zhu X."/>
            <person name="Liu R."/>
            <person name="Schnable J.C."/>
            <person name="Zhu J.-K."/>
            <person name="Zhang H."/>
        </authorList>
    </citation>
    <scope>NUCLEOTIDE SEQUENCE [LARGE SCALE GENOMIC DNA]</scope>
</reference>
<organism evidence="1 2">
    <name type="scientific">Panicum miliaceum</name>
    <name type="common">Proso millet</name>
    <name type="synonym">Broomcorn millet</name>
    <dbReference type="NCBI Taxonomy" id="4540"/>
    <lineage>
        <taxon>Eukaryota</taxon>
        <taxon>Viridiplantae</taxon>
        <taxon>Streptophyta</taxon>
        <taxon>Embryophyta</taxon>
        <taxon>Tracheophyta</taxon>
        <taxon>Spermatophyta</taxon>
        <taxon>Magnoliopsida</taxon>
        <taxon>Liliopsida</taxon>
        <taxon>Poales</taxon>
        <taxon>Poaceae</taxon>
        <taxon>PACMAD clade</taxon>
        <taxon>Panicoideae</taxon>
        <taxon>Panicodae</taxon>
        <taxon>Paniceae</taxon>
        <taxon>Panicinae</taxon>
        <taxon>Panicum</taxon>
        <taxon>Panicum sect. Panicum</taxon>
    </lineage>
</organism>
<comment type="caution">
    <text evidence="1">The sequence shown here is derived from an EMBL/GenBank/DDBJ whole genome shotgun (WGS) entry which is preliminary data.</text>
</comment>
<dbReference type="InterPro" id="IPR052474">
    <property type="entry name" value="UDP-GlcNAc_transferase"/>
</dbReference>
<evidence type="ECO:0000313" key="1">
    <source>
        <dbReference type="EMBL" id="RLM66502.1"/>
    </source>
</evidence>
<gene>
    <name evidence="1" type="ORF">C2845_PM16G03670</name>
</gene>
<dbReference type="PANTHER" id="PTHR47043">
    <property type="entry name" value="UDP-N-ACETYLGLUCOSAMINE TRANSFERASE SUBUNIT ALG13"/>
    <property type="match status" value="1"/>
</dbReference>
<proteinExistence type="predicted"/>
<dbReference type="GO" id="GO:0006488">
    <property type="term" value="P:dolichol-linked oligosaccharide biosynthetic process"/>
    <property type="evidence" value="ECO:0007669"/>
    <property type="project" value="TreeGrafter"/>
</dbReference>
<protein>
    <submittedName>
        <fullName evidence="1">Uncharacterized protein</fullName>
    </submittedName>
</protein>
<dbReference type="GO" id="GO:0043541">
    <property type="term" value="C:UDP-N-acetylglucosamine transferase complex"/>
    <property type="evidence" value="ECO:0007669"/>
    <property type="project" value="TreeGrafter"/>
</dbReference>
<dbReference type="Gene3D" id="3.40.50.2000">
    <property type="entry name" value="Glycogen Phosphorylase B"/>
    <property type="match status" value="1"/>
</dbReference>
<dbReference type="OrthoDB" id="20273at2759"/>
<dbReference type="STRING" id="4540.A0A3L6PXV9"/>
<sequence>MSRARAKDLLLVYDSIGVDRVKFILEVLEVRKEKLGNSFLVSLRPAQICLVTRPIESVTDRVVPAGSNHDDGAEEGIQQTPKRAAVALAARLLPLQFPPQPACKSSPRRWEVEILSQNLVRTGEEMGSRERRVVFVTVGTTCFDALVKAVDSDEVKEALLHKGYTDLLIQMG</sequence>
<evidence type="ECO:0000313" key="2">
    <source>
        <dbReference type="Proteomes" id="UP000275267"/>
    </source>
</evidence>
<name>A0A3L6PXV9_PANMI</name>
<dbReference type="PANTHER" id="PTHR47043:SF1">
    <property type="entry name" value="UDP-N-ACETYLGLUCOSAMINE TRANSFERASE SUBUNIT ALG13"/>
    <property type="match status" value="1"/>
</dbReference>
<keyword evidence="2" id="KW-1185">Reference proteome</keyword>
<accession>A0A3L6PXV9</accession>
<dbReference type="EMBL" id="PQIB02000015">
    <property type="protein sequence ID" value="RLM66502.1"/>
    <property type="molecule type" value="Genomic_DNA"/>
</dbReference>
<dbReference type="AlphaFoldDB" id="A0A3L6PXV9"/>
<dbReference type="Proteomes" id="UP000275267">
    <property type="component" value="Unassembled WGS sequence"/>
</dbReference>